<evidence type="ECO:0000313" key="6">
    <source>
        <dbReference type="EMBL" id="KAF2871021.1"/>
    </source>
</evidence>
<comment type="caution">
    <text evidence="6">The sequence shown here is derived from an EMBL/GenBank/DDBJ whole genome shotgun (WGS) entry which is preliminary data.</text>
</comment>
<evidence type="ECO:0000313" key="7">
    <source>
        <dbReference type="Proteomes" id="UP000481861"/>
    </source>
</evidence>
<dbReference type="GO" id="GO:0016787">
    <property type="term" value="F:hydrolase activity"/>
    <property type="evidence" value="ECO:0007669"/>
    <property type="project" value="UniProtKB-KW"/>
</dbReference>
<dbReference type="PANTHER" id="PTHR42978:SF5">
    <property type="entry name" value="METALLO-BETA-LACTAMASE DOMAIN-CONTAINING PROTEIN"/>
    <property type="match status" value="1"/>
</dbReference>
<protein>
    <submittedName>
        <fullName evidence="6">Beta-lactamase-like protein</fullName>
    </submittedName>
</protein>
<dbReference type="InterPro" id="IPR036866">
    <property type="entry name" value="RibonucZ/Hydroxyglut_hydro"/>
</dbReference>
<evidence type="ECO:0000256" key="4">
    <source>
        <dbReference type="ARBA" id="ARBA00022833"/>
    </source>
</evidence>
<dbReference type="Proteomes" id="UP000481861">
    <property type="component" value="Unassembled WGS sequence"/>
</dbReference>
<sequence>MSQFSSAEPPWHPIPPSPSQATCKVHLLQAGGLRLPEDFVLLPDPDKSESFTEPGHDRKEPKRFYVPDYVFLIQHTPSQKYYMFDLGMRKDLENLPPRLVEDVLPQFPCEPVSPADILAEHGTAAQQPQNVTAVIFSHMHFDHIGDGAKAGFTNAELWVGPTCCTYARPGYPLDARGVVLTDNLPPDGSRKIVEAFISDALLEQANDKRAGIVAKAQAQGLYQAVELRDLGDDGWIRLGSFDRAFDVFGDGSAYLIDAPGHSPGHQMMLLRVKIDDSGGTDDDFVLLAGDCYHHPALLRDPNRTARPPYSKSGMHADADEAIKTMFRTKTCAEKENIWVLGAHDFSVGDAIASGVKEIQGLVLVNGWREKGWKSLVKAGYT</sequence>
<reference evidence="6 7" key="1">
    <citation type="submission" date="2020-01" db="EMBL/GenBank/DDBJ databases">
        <authorList>
            <consortium name="DOE Joint Genome Institute"/>
            <person name="Haridas S."/>
            <person name="Albert R."/>
            <person name="Binder M."/>
            <person name="Bloem J."/>
            <person name="Labutti K."/>
            <person name="Salamov A."/>
            <person name="Andreopoulos B."/>
            <person name="Baker S.E."/>
            <person name="Barry K."/>
            <person name="Bills G."/>
            <person name="Bluhm B.H."/>
            <person name="Cannon C."/>
            <person name="Castanera R."/>
            <person name="Culley D.E."/>
            <person name="Daum C."/>
            <person name="Ezra D."/>
            <person name="Gonzalez J.B."/>
            <person name="Henrissat B."/>
            <person name="Kuo A."/>
            <person name="Liang C."/>
            <person name="Lipzen A."/>
            <person name="Lutzoni F."/>
            <person name="Magnuson J."/>
            <person name="Mondo S."/>
            <person name="Nolan M."/>
            <person name="Ohm R."/>
            <person name="Pangilinan J."/>
            <person name="Park H.-J.H."/>
            <person name="Ramirez L."/>
            <person name="Alfaro M."/>
            <person name="Sun H."/>
            <person name="Tritt A."/>
            <person name="Yoshinaga Y."/>
            <person name="Zwiers L.-H.L."/>
            <person name="Turgeon B.G."/>
            <person name="Goodwin S.B."/>
            <person name="Spatafora J.W."/>
            <person name="Crous P.W."/>
            <person name="Grigoriev I.V."/>
        </authorList>
    </citation>
    <scope>NUCLEOTIDE SEQUENCE [LARGE SCALE GENOMIC DNA]</scope>
    <source>
        <strain evidence="6 7">CBS 611.86</strain>
    </source>
</reference>
<proteinExistence type="inferred from homology"/>
<keyword evidence="4" id="KW-0862">Zinc</keyword>
<organism evidence="6 7">
    <name type="scientific">Massariosphaeria phaeospora</name>
    <dbReference type="NCBI Taxonomy" id="100035"/>
    <lineage>
        <taxon>Eukaryota</taxon>
        <taxon>Fungi</taxon>
        <taxon>Dikarya</taxon>
        <taxon>Ascomycota</taxon>
        <taxon>Pezizomycotina</taxon>
        <taxon>Dothideomycetes</taxon>
        <taxon>Pleosporomycetidae</taxon>
        <taxon>Pleosporales</taxon>
        <taxon>Pleosporales incertae sedis</taxon>
        <taxon>Massariosphaeria</taxon>
    </lineage>
</organism>
<evidence type="ECO:0000259" key="5">
    <source>
        <dbReference type="SMART" id="SM00849"/>
    </source>
</evidence>
<dbReference type="OrthoDB" id="10250730at2759"/>
<dbReference type="SMART" id="SM00849">
    <property type="entry name" value="Lactamase_B"/>
    <property type="match status" value="1"/>
</dbReference>
<dbReference type="GO" id="GO:0046872">
    <property type="term" value="F:metal ion binding"/>
    <property type="evidence" value="ECO:0007669"/>
    <property type="project" value="UniProtKB-KW"/>
</dbReference>
<gene>
    <name evidence="6" type="ORF">BDV95DRAFT_573097</name>
</gene>
<dbReference type="AlphaFoldDB" id="A0A7C8M926"/>
<name>A0A7C8M926_9PLEO</name>
<keyword evidence="3" id="KW-0378">Hydrolase</keyword>
<dbReference type="PANTHER" id="PTHR42978">
    <property type="entry name" value="QUORUM-QUENCHING LACTONASE YTNP-RELATED-RELATED"/>
    <property type="match status" value="1"/>
</dbReference>
<keyword evidence="2" id="KW-0479">Metal-binding</keyword>
<keyword evidence="7" id="KW-1185">Reference proteome</keyword>
<comment type="similarity">
    <text evidence="1">Belongs to the metallo-beta-lactamase superfamily.</text>
</comment>
<dbReference type="Gene3D" id="3.60.15.10">
    <property type="entry name" value="Ribonuclease Z/Hydroxyacylglutathione hydrolase-like"/>
    <property type="match status" value="2"/>
</dbReference>
<dbReference type="InterPro" id="IPR001279">
    <property type="entry name" value="Metallo-B-lactamas"/>
</dbReference>
<feature type="domain" description="Metallo-beta-lactamase" evidence="5">
    <location>
        <begin position="67"/>
        <end position="343"/>
    </location>
</feature>
<dbReference type="CDD" id="cd07730">
    <property type="entry name" value="metallo-hydrolase-like_MBL-fold"/>
    <property type="match status" value="1"/>
</dbReference>
<evidence type="ECO:0000256" key="2">
    <source>
        <dbReference type="ARBA" id="ARBA00022723"/>
    </source>
</evidence>
<dbReference type="SUPFAM" id="SSF56281">
    <property type="entry name" value="Metallo-hydrolase/oxidoreductase"/>
    <property type="match status" value="1"/>
</dbReference>
<accession>A0A7C8M926</accession>
<dbReference type="EMBL" id="JAADJZ010000012">
    <property type="protein sequence ID" value="KAF2871021.1"/>
    <property type="molecule type" value="Genomic_DNA"/>
</dbReference>
<evidence type="ECO:0000256" key="3">
    <source>
        <dbReference type="ARBA" id="ARBA00022801"/>
    </source>
</evidence>
<evidence type="ECO:0000256" key="1">
    <source>
        <dbReference type="ARBA" id="ARBA00007749"/>
    </source>
</evidence>
<dbReference type="InterPro" id="IPR051013">
    <property type="entry name" value="MBL_superfamily_lactonases"/>
</dbReference>